<dbReference type="InterPro" id="IPR034294">
    <property type="entry name" value="Aquaporin_transptr"/>
</dbReference>
<comment type="similarity">
    <text evidence="2 8">Belongs to the MIP/aquaporin (TC 1.A.8) family.</text>
</comment>
<feature type="transmembrane region" description="Helical" evidence="10">
    <location>
        <begin position="141"/>
        <end position="166"/>
    </location>
</feature>
<dbReference type="SUPFAM" id="SSF81338">
    <property type="entry name" value="Aquaporin-like"/>
    <property type="match status" value="1"/>
</dbReference>
<gene>
    <name evidence="11" type="ORF">VTL71DRAFT_5795</name>
</gene>
<evidence type="ECO:0000313" key="11">
    <source>
        <dbReference type="EMBL" id="KAL2062723.1"/>
    </source>
</evidence>
<reference evidence="11 12" key="1">
    <citation type="journal article" date="2024" name="Commun. Biol.">
        <title>Comparative genomic analysis of thermophilic fungi reveals convergent evolutionary adaptations and gene losses.</title>
        <authorList>
            <person name="Steindorff A.S."/>
            <person name="Aguilar-Pontes M.V."/>
            <person name="Robinson A.J."/>
            <person name="Andreopoulos B."/>
            <person name="LaButti K."/>
            <person name="Kuo A."/>
            <person name="Mondo S."/>
            <person name="Riley R."/>
            <person name="Otillar R."/>
            <person name="Haridas S."/>
            <person name="Lipzen A."/>
            <person name="Grimwood J."/>
            <person name="Schmutz J."/>
            <person name="Clum A."/>
            <person name="Reid I.D."/>
            <person name="Moisan M.C."/>
            <person name="Butler G."/>
            <person name="Nguyen T.T.M."/>
            <person name="Dewar K."/>
            <person name="Conant G."/>
            <person name="Drula E."/>
            <person name="Henrissat B."/>
            <person name="Hansel C."/>
            <person name="Singer S."/>
            <person name="Hutchinson M.I."/>
            <person name="de Vries R.P."/>
            <person name="Natvig D.O."/>
            <person name="Powell A.J."/>
            <person name="Tsang A."/>
            <person name="Grigoriev I.V."/>
        </authorList>
    </citation>
    <scope>NUCLEOTIDE SEQUENCE [LARGE SCALE GENOMIC DNA]</scope>
    <source>
        <strain evidence="11 12">CBS 494.80</strain>
    </source>
</reference>
<keyword evidence="6 10" id="KW-0472">Membrane</keyword>
<evidence type="ECO:0000256" key="7">
    <source>
        <dbReference type="ARBA" id="ARBA00034651"/>
    </source>
</evidence>
<evidence type="ECO:0000256" key="5">
    <source>
        <dbReference type="ARBA" id="ARBA00022989"/>
    </source>
</evidence>
<comment type="caution">
    <text evidence="11">The sequence shown here is derived from an EMBL/GenBank/DDBJ whole genome shotgun (WGS) entry which is preliminary data.</text>
</comment>
<keyword evidence="5 10" id="KW-1133">Transmembrane helix</keyword>
<feature type="transmembrane region" description="Helical" evidence="10">
    <location>
        <begin position="257"/>
        <end position="277"/>
    </location>
</feature>
<keyword evidence="4" id="KW-0677">Repeat</keyword>
<dbReference type="Gene3D" id="1.20.1080.10">
    <property type="entry name" value="Glycerol uptake facilitator protein"/>
    <property type="match status" value="1"/>
</dbReference>
<dbReference type="Pfam" id="PF00230">
    <property type="entry name" value="MIP"/>
    <property type="match status" value="1"/>
</dbReference>
<feature type="compositionally biased region" description="Basic and acidic residues" evidence="9">
    <location>
        <begin position="363"/>
        <end position="377"/>
    </location>
</feature>
<sequence>MDARLMPPMVDNRLGSLVLSRNGTNLSRVDPLKQMFRRLFELIHPSARGHVVAVIGEFLGTLIFVFLAFAGVETAGASSNEDQGDGVSTAPPAASPSQLLYAALAAGFSLAVTAWTFFRISGGLFNPVISLGMALIGAITWARCALLIVAQTIATVAASYIVYALFNGGLNTNTTLGGGTSPAQGVVIEMLLTAQLAFVIFMLAAEQHAATYLAPLGIGLSYFVAELVGLFWTGGSLNPVRSLAPCMVGHNFTSYHWIYWVGPISGVILAVLIYKLVKALEYESVNGEEHELHDLPLGLLPKMSPSRKPSSVVALASTHSGYESIRAPTPSAASLKPTSQQHTVNTPPRTGTYPSKPTPAVAKDTEEKKKKKEKVEELPTCFAD</sequence>
<evidence type="ECO:0000256" key="10">
    <source>
        <dbReference type="SAM" id="Phobius"/>
    </source>
</evidence>
<evidence type="ECO:0000256" key="8">
    <source>
        <dbReference type="RuleBase" id="RU000477"/>
    </source>
</evidence>
<feature type="region of interest" description="Disordered" evidence="9">
    <location>
        <begin position="325"/>
        <end position="384"/>
    </location>
</feature>
<feature type="transmembrane region" description="Helical" evidence="10">
    <location>
        <begin position="212"/>
        <end position="232"/>
    </location>
</feature>
<evidence type="ECO:0000256" key="3">
    <source>
        <dbReference type="ARBA" id="ARBA00022692"/>
    </source>
</evidence>
<dbReference type="Proteomes" id="UP001595075">
    <property type="component" value="Unassembled WGS sequence"/>
</dbReference>
<evidence type="ECO:0000313" key="12">
    <source>
        <dbReference type="Proteomes" id="UP001595075"/>
    </source>
</evidence>
<feature type="transmembrane region" description="Helical" evidence="10">
    <location>
        <begin position="186"/>
        <end position="205"/>
    </location>
</feature>
<protein>
    <recommendedName>
        <fullName evidence="13">Aquaporin-like protein</fullName>
    </recommendedName>
</protein>
<dbReference type="InterPro" id="IPR023271">
    <property type="entry name" value="Aquaporin-like"/>
</dbReference>
<feature type="compositionally biased region" description="Polar residues" evidence="9">
    <location>
        <begin position="336"/>
        <end position="355"/>
    </location>
</feature>
<comment type="catalytic activity">
    <reaction evidence="7">
        <text>H2O(in) = H2O(out)</text>
        <dbReference type="Rhea" id="RHEA:29667"/>
        <dbReference type="ChEBI" id="CHEBI:15377"/>
    </reaction>
</comment>
<organism evidence="11 12">
    <name type="scientific">Oculimacula yallundae</name>
    <dbReference type="NCBI Taxonomy" id="86028"/>
    <lineage>
        <taxon>Eukaryota</taxon>
        <taxon>Fungi</taxon>
        <taxon>Dikarya</taxon>
        <taxon>Ascomycota</taxon>
        <taxon>Pezizomycotina</taxon>
        <taxon>Leotiomycetes</taxon>
        <taxon>Helotiales</taxon>
        <taxon>Ploettnerulaceae</taxon>
        <taxon>Oculimacula</taxon>
    </lineage>
</organism>
<evidence type="ECO:0000256" key="2">
    <source>
        <dbReference type="ARBA" id="ARBA00006175"/>
    </source>
</evidence>
<dbReference type="EMBL" id="JAZHXI010000016">
    <property type="protein sequence ID" value="KAL2062723.1"/>
    <property type="molecule type" value="Genomic_DNA"/>
</dbReference>
<evidence type="ECO:0000256" key="6">
    <source>
        <dbReference type="ARBA" id="ARBA00023136"/>
    </source>
</evidence>
<feature type="transmembrane region" description="Helical" evidence="10">
    <location>
        <begin position="51"/>
        <end position="72"/>
    </location>
</feature>
<dbReference type="PANTHER" id="PTHR19139:SF283">
    <property type="entry name" value="AQUAPORIN"/>
    <property type="match status" value="1"/>
</dbReference>
<evidence type="ECO:0000256" key="9">
    <source>
        <dbReference type="SAM" id="MobiDB-lite"/>
    </source>
</evidence>
<dbReference type="PANTHER" id="PTHR19139">
    <property type="entry name" value="AQUAPORIN TRANSPORTER"/>
    <property type="match status" value="1"/>
</dbReference>
<evidence type="ECO:0000256" key="1">
    <source>
        <dbReference type="ARBA" id="ARBA00004141"/>
    </source>
</evidence>
<comment type="subcellular location">
    <subcellularLocation>
        <location evidence="1">Membrane</location>
        <topology evidence="1">Multi-pass membrane protein</topology>
    </subcellularLocation>
</comment>
<dbReference type="PRINTS" id="PR00783">
    <property type="entry name" value="MINTRINSICP"/>
</dbReference>
<dbReference type="InterPro" id="IPR000425">
    <property type="entry name" value="MIP"/>
</dbReference>
<accession>A0ABR4C124</accession>
<keyword evidence="3 8" id="KW-0812">Transmembrane</keyword>
<keyword evidence="8" id="KW-0813">Transport</keyword>
<evidence type="ECO:0008006" key="13">
    <source>
        <dbReference type="Google" id="ProtNLM"/>
    </source>
</evidence>
<evidence type="ECO:0000256" key="4">
    <source>
        <dbReference type="ARBA" id="ARBA00022737"/>
    </source>
</evidence>
<name>A0ABR4C124_9HELO</name>
<keyword evidence="12" id="KW-1185">Reference proteome</keyword>
<proteinExistence type="inferred from homology"/>